<sequence length="101" mass="10987">MRLGLIDNVTPPQKAPKISKNSLLWLPRLVLKICVSCCPNEVHAGAGRGPNRFGDAAKLGKLLGKMRFNEGQKSAGSWLVALGATGRWVEMRFQRGHLAGH</sequence>
<dbReference type="EMBL" id="CM004399">
    <property type="protein sequence ID" value="OAY33208.1"/>
    <property type="molecule type" value="Genomic_DNA"/>
</dbReference>
<evidence type="ECO:0000313" key="1">
    <source>
        <dbReference type="EMBL" id="OAY33208.1"/>
    </source>
</evidence>
<gene>
    <name evidence="1" type="ORF">MANES_13G077300</name>
</gene>
<name>A0A2C9UPV1_MANES</name>
<dbReference type="AlphaFoldDB" id="A0A2C9UPV1"/>
<protein>
    <submittedName>
        <fullName evidence="1">Uncharacterized protein</fullName>
    </submittedName>
</protein>
<organism evidence="1">
    <name type="scientific">Manihot esculenta</name>
    <name type="common">Cassava</name>
    <name type="synonym">Jatropha manihot</name>
    <dbReference type="NCBI Taxonomy" id="3983"/>
    <lineage>
        <taxon>Eukaryota</taxon>
        <taxon>Viridiplantae</taxon>
        <taxon>Streptophyta</taxon>
        <taxon>Embryophyta</taxon>
        <taxon>Tracheophyta</taxon>
        <taxon>Spermatophyta</taxon>
        <taxon>Magnoliopsida</taxon>
        <taxon>eudicotyledons</taxon>
        <taxon>Gunneridae</taxon>
        <taxon>Pentapetalae</taxon>
        <taxon>rosids</taxon>
        <taxon>fabids</taxon>
        <taxon>Malpighiales</taxon>
        <taxon>Euphorbiaceae</taxon>
        <taxon>Crotonoideae</taxon>
        <taxon>Manihoteae</taxon>
        <taxon>Manihot</taxon>
    </lineage>
</organism>
<reference evidence="1" key="1">
    <citation type="submission" date="2016-02" db="EMBL/GenBank/DDBJ databases">
        <title>WGS assembly of Manihot esculenta.</title>
        <authorList>
            <person name="Bredeson J.V."/>
            <person name="Prochnik S.E."/>
            <person name="Lyons J.B."/>
            <person name="Schmutz J."/>
            <person name="Grimwood J."/>
            <person name="Vrebalov J."/>
            <person name="Bart R.S."/>
            <person name="Amuge T."/>
            <person name="Ferguson M.E."/>
            <person name="Green R."/>
            <person name="Putnam N."/>
            <person name="Stites J."/>
            <person name="Rounsley S."/>
            <person name="Rokhsar D.S."/>
        </authorList>
    </citation>
    <scope>NUCLEOTIDE SEQUENCE [LARGE SCALE GENOMIC DNA]</scope>
    <source>
        <tissue evidence="1">Leaf</tissue>
    </source>
</reference>
<accession>A0A2C9UPV1</accession>
<proteinExistence type="predicted"/>